<organism evidence="1 2">
    <name type="scientific">Dokdonella soli</name>
    <dbReference type="NCBI Taxonomy" id="529810"/>
    <lineage>
        <taxon>Bacteria</taxon>
        <taxon>Pseudomonadati</taxon>
        <taxon>Pseudomonadota</taxon>
        <taxon>Gammaproteobacteria</taxon>
        <taxon>Lysobacterales</taxon>
        <taxon>Rhodanobacteraceae</taxon>
        <taxon>Dokdonella</taxon>
    </lineage>
</organism>
<dbReference type="RefSeq" id="WP_343788571.1">
    <property type="nucleotide sequence ID" value="NZ_BAAAEU010000006.1"/>
</dbReference>
<comment type="caution">
    <text evidence="1">The sequence shown here is derived from an EMBL/GenBank/DDBJ whole genome shotgun (WGS) entry which is preliminary data.</text>
</comment>
<name>A0ABN1IG50_9GAMM</name>
<evidence type="ECO:0000313" key="2">
    <source>
        <dbReference type="Proteomes" id="UP001501523"/>
    </source>
</evidence>
<proteinExistence type="predicted"/>
<gene>
    <name evidence="1" type="ORF">GCM10009105_13750</name>
</gene>
<dbReference type="SUPFAM" id="SSF109854">
    <property type="entry name" value="DinB/YfiT-like putative metalloenzymes"/>
    <property type="match status" value="1"/>
</dbReference>
<evidence type="ECO:0000313" key="1">
    <source>
        <dbReference type="EMBL" id="GAA0711695.1"/>
    </source>
</evidence>
<dbReference type="Pfam" id="PF09351">
    <property type="entry name" value="DUF1993"/>
    <property type="match status" value="1"/>
</dbReference>
<dbReference type="InterPro" id="IPR018531">
    <property type="entry name" value="DUF1993"/>
</dbReference>
<sequence length="170" mass="18724">MTLSMYDASAPVFIRGLNQLAAILHKAAAHAQAHKIDPSVLVNARLYPDMFPLARQIQIATDHARGAPARLAGITRPSYPDTEATFDELQARIAKTIAFIETFKPEQIDGSEERTIIVPVRGNNIEFKGAPYLLGFAQPNFYFHTTTAYAILRHCGVEIGKMDFLGSLPV</sequence>
<keyword evidence="2" id="KW-1185">Reference proteome</keyword>
<dbReference type="InterPro" id="IPR034660">
    <property type="entry name" value="DinB/YfiT-like"/>
</dbReference>
<dbReference type="PANTHER" id="PTHR36922">
    <property type="entry name" value="BLL2446 PROTEIN"/>
    <property type="match status" value="1"/>
</dbReference>
<dbReference type="EMBL" id="BAAAEU010000006">
    <property type="protein sequence ID" value="GAA0711695.1"/>
    <property type="molecule type" value="Genomic_DNA"/>
</dbReference>
<dbReference type="Proteomes" id="UP001501523">
    <property type="component" value="Unassembled WGS sequence"/>
</dbReference>
<dbReference type="Gene3D" id="1.20.120.450">
    <property type="entry name" value="dinb family like domain"/>
    <property type="match status" value="1"/>
</dbReference>
<protein>
    <submittedName>
        <fullName evidence="1">DUF1993 family protein</fullName>
    </submittedName>
</protein>
<dbReference type="PANTHER" id="PTHR36922:SF1">
    <property type="entry name" value="DUF1993 DOMAIN-CONTAINING PROTEIN"/>
    <property type="match status" value="1"/>
</dbReference>
<accession>A0ABN1IG50</accession>
<reference evidence="1 2" key="1">
    <citation type="journal article" date="2019" name="Int. J. Syst. Evol. Microbiol.">
        <title>The Global Catalogue of Microorganisms (GCM) 10K type strain sequencing project: providing services to taxonomists for standard genome sequencing and annotation.</title>
        <authorList>
            <consortium name="The Broad Institute Genomics Platform"/>
            <consortium name="The Broad Institute Genome Sequencing Center for Infectious Disease"/>
            <person name="Wu L."/>
            <person name="Ma J."/>
        </authorList>
    </citation>
    <scope>NUCLEOTIDE SEQUENCE [LARGE SCALE GENOMIC DNA]</scope>
    <source>
        <strain evidence="1 2">JCM 15421</strain>
    </source>
</reference>